<keyword evidence="5" id="KW-0808">Transferase</keyword>
<dbReference type="AlphaFoldDB" id="A0AAP2G7A9"/>
<evidence type="ECO:0000256" key="3">
    <source>
        <dbReference type="ARBA" id="ARBA00022898"/>
    </source>
</evidence>
<dbReference type="PROSITE" id="PS00600">
    <property type="entry name" value="AA_TRANSFER_CLASS_3"/>
    <property type="match status" value="1"/>
</dbReference>
<dbReference type="SUPFAM" id="SSF53383">
    <property type="entry name" value="PLP-dependent transferases"/>
    <property type="match status" value="1"/>
</dbReference>
<dbReference type="Proteomes" id="UP001315686">
    <property type="component" value="Unassembled WGS sequence"/>
</dbReference>
<keyword evidence="3 4" id="KW-0663">Pyridoxal phosphate</keyword>
<dbReference type="CDD" id="cd00610">
    <property type="entry name" value="OAT_like"/>
    <property type="match status" value="1"/>
</dbReference>
<dbReference type="PANTHER" id="PTHR43094:SF1">
    <property type="entry name" value="AMINOTRANSFERASE CLASS-III"/>
    <property type="match status" value="1"/>
</dbReference>
<dbReference type="Pfam" id="PF00202">
    <property type="entry name" value="Aminotran_3"/>
    <property type="match status" value="1"/>
</dbReference>
<evidence type="ECO:0000256" key="4">
    <source>
        <dbReference type="RuleBase" id="RU003560"/>
    </source>
</evidence>
<keyword evidence="6" id="KW-1185">Reference proteome</keyword>
<gene>
    <name evidence="5" type="ORF">IV417_04740</name>
</gene>
<dbReference type="InterPro" id="IPR049704">
    <property type="entry name" value="Aminotrans_3_PPA_site"/>
</dbReference>
<comment type="cofactor">
    <cofactor evidence="1">
        <name>pyridoxal 5'-phosphate</name>
        <dbReference type="ChEBI" id="CHEBI:597326"/>
    </cofactor>
</comment>
<dbReference type="EMBL" id="JADQAZ010000001">
    <property type="protein sequence ID" value="MBT0956682.1"/>
    <property type="molecule type" value="Genomic_DNA"/>
</dbReference>
<dbReference type="GO" id="GO:0030170">
    <property type="term" value="F:pyridoxal phosphate binding"/>
    <property type="evidence" value="ECO:0007669"/>
    <property type="project" value="InterPro"/>
</dbReference>
<evidence type="ECO:0000313" key="5">
    <source>
        <dbReference type="EMBL" id="MBT0956682.1"/>
    </source>
</evidence>
<comment type="similarity">
    <text evidence="2 4">Belongs to the class-III pyridoxal-phosphate-dependent aminotransferase family.</text>
</comment>
<dbReference type="InterPro" id="IPR015422">
    <property type="entry name" value="PyrdxlP-dep_Trfase_small"/>
</dbReference>
<accession>A0AAP2G7A9</accession>
<reference evidence="5 6" key="1">
    <citation type="journal article" date="2021" name="Arch. Microbiol.">
        <title>Harenicola maris gen. nov., sp. nov. isolated from the Sea of Japan shallow sediments.</title>
        <authorList>
            <person name="Romanenko L.A."/>
            <person name="Kurilenko V.V."/>
            <person name="Chernysheva N.Y."/>
            <person name="Tekutyeva L.A."/>
            <person name="Velansky P.V."/>
            <person name="Svetashev V.I."/>
            <person name="Isaeva M.P."/>
        </authorList>
    </citation>
    <scope>NUCLEOTIDE SEQUENCE [LARGE SCALE GENOMIC DNA]</scope>
    <source>
        <strain evidence="5 6">KMM 3653</strain>
    </source>
</reference>
<protein>
    <submittedName>
        <fullName evidence="5">Aminotransferase class III-fold pyridoxal phosphate-dependent enzyme</fullName>
    </submittedName>
</protein>
<dbReference type="PANTHER" id="PTHR43094">
    <property type="entry name" value="AMINOTRANSFERASE"/>
    <property type="match status" value="1"/>
</dbReference>
<evidence type="ECO:0000256" key="1">
    <source>
        <dbReference type="ARBA" id="ARBA00001933"/>
    </source>
</evidence>
<keyword evidence="5" id="KW-0032">Aminotransferase</keyword>
<dbReference type="GO" id="GO:0008483">
    <property type="term" value="F:transaminase activity"/>
    <property type="evidence" value="ECO:0007669"/>
    <property type="project" value="UniProtKB-KW"/>
</dbReference>
<sequence>MDGATPNDLTQVVTADKAHVWHHLIQHKPFETADPRIIVEGKGMRVWDHNGKEYLDTVSGGVWTVNVGYGRERIANAVRDQLVKMNYFAGTGGSIPGALFAERLISKMPGMSRVYYANSGSEANEKGFKMIRQIAHKRYGGKKHKILYRERDYHGTTVACMAAGGHDQRNAQYGPFPEGFIPVPHCMEYRADAQTLPHGATYGEAAANAIEEVILREGADTVGGLILEPVTAGGGVITPPEGYWQRVQEICKKYDVLLMIDEVVCGVGRTGTWFGYQQYGVQPDIVTMAKGVASGYAAISCCVTTEAVFDMFKDDTSDPLNYFRDISTFGGCTAGPTAALENMAIIEEENLLENCNTMGAYLMDALQGLAEKHSVIGDVRGKGLFNGLELVSDRTSKLPVEEAQIAAVLGECLKRGTMIGATNRSFKGFNNTLCFSPALICTKDDLDQLTATVDEALTAVFG</sequence>
<dbReference type="InterPro" id="IPR005814">
    <property type="entry name" value="Aminotrans_3"/>
</dbReference>
<dbReference type="PIRSF" id="PIRSF000521">
    <property type="entry name" value="Transaminase_4ab_Lys_Orn"/>
    <property type="match status" value="1"/>
</dbReference>
<dbReference type="Gene3D" id="3.40.640.10">
    <property type="entry name" value="Type I PLP-dependent aspartate aminotransferase-like (Major domain)"/>
    <property type="match status" value="1"/>
</dbReference>
<dbReference type="Gene3D" id="3.90.1150.10">
    <property type="entry name" value="Aspartate Aminotransferase, domain 1"/>
    <property type="match status" value="1"/>
</dbReference>
<dbReference type="InterPro" id="IPR015421">
    <property type="entry name" value="PyrdxlP-dep_Trfase_major"/>
</dbReference>
<proteinExistence type="inferred from homology"/>
<dbReference type="RefSeq" id="WP_327792877.1">
    <property type="nucleotide sequence ID" value="NZ_JADQAZ010000001.1"/>
</dbReference>
<dbReference type="InterPro" id="IPR015424">
    <property type="entry name" value="PyrdxlP-dep_Trfase"/>
</dbReference>
<evidence type="ECO:0000313" key="6">
    <source>
        <dbReference type="Proteomes" id="UP001315686"/>
    </source>
</evidence>
<organism evidence="5 6">
    <name type="scientific">Harenicola maris</name>
    <dbReference type="NCBI Taxonomy" id="2841044"/>
    <lineage>
        <taxon>Bacteria</taxon>
        <taxon>Pseudomonadati</taxon>
        <taxon>Pseudomonadota</taxon>
        <taxon>Alphaproteobacteria</taxon>
        <taxon>Rhodobacterales</taxon>
        <taxon>Paracoccaceae</taxon>
        <taxon>Harenicola</taxon>
    </lineage>
</organism>
<name>A0AAP2G7A9_9RHOB</name>
<comment type="caution">
    <text evidence="5">The sequence shown here is derived from an EMBL/GenBank/DDBJ whole genome shotgun (WGS) entry which is preliminary data.</text>
</comment>
<evidence type="ECO:0000256" key="2">
    <source>
        <dbReference type="ARBA" id="ARBA00008954"/>
    </source>
</evidence>